<dbReference type="PANTHER" id="PTHR23407:SF1">
    <property type="entry name" value="5-FORMYLTETRAHYDROFOLATE CYCLO-LIGASE"/>
    <property type="match status" value="1"/>
</dbReference>
<evidence type="ECO:0000313" key="6">
    <source>
        <dbReference type="EMBL" id="HDD53152.1"/>
    </source>
</evidence>
<reference evidence="6" key="1">
    <citation type="journal article" date="2020" name="mSystems">
        <title>Genome- and Community-Level Interaction Insights into Carbon Utilization and Element Cycling Functions of Hydrothermarchaeota in Hydrothermal Sediment.</title>
        <authorList>
            <person name="Zhou Z."/>
            <person name="Liu Y."/>
            <person name="Xu W."/>
            <person name="Pan J."/>
            <person name="Luo Z.H."/>
            <person name="Li M."/>
        </authorList>
    </citation>
    <scope>NUCLEOTIDE SEQUENCE [LARGE SCALE GENOMIC DNA]</scope>
    <source>
        <strain evidence="6">HyVt-115</strain>
    </source>
</reference>
<dbReference type="EC" id="6.3.3.2" evidence="5"/>
<comment type="similarity">
    <text evidence="1 5">Belongs to the 5-formyltetrahydrofolate cyclo-ligase family.</text>
</comment>
<keyword evidence="5" id="KW-0479">Metal-binding</keyword>
<dbReference type="GO" id="GO:0046872">
    <property type="term" value="F:metal ion binding"/>
    <property type="evidence" value="ECO:0007669"/>
    <property type="project" value="UniProtKB-KW"/>
</dbReference>
<dbReference type="Proteomes" id="UP000885690">
    <property type="component" value="Unassembled WGS sequence"/>
</dbReference>
<dbReference type="GO" id="GO:0030272">
    <property type="term" value="F:5-formyltetrahydrofolate cyclo-ligase activity"/>
    <property type="evidence" value="ECO:0007669"/>
    <property type="project" value="UniProtKB-EC"/>
</dbReference>
<dbReference type="InterPro" id="IPR037171">
    <property type="entry name" value="NagB/RpiA_transferase-like"/>
</dbReference>
<dbReference type="GO" id="GO:0005524">
    <property type="term" value="F:ATP binding"/>
    <property type="evidence" value="ECO:0007669"/>
    <property type="project" value="UniProtKB-KW"/>
</dbReference>
<dbReference type="EMBL" id="DQWS01000141">
    <property type="protein sequence ID" value="HDD53152.1"/>
    <property type="molecule type" value="Genomic_DNA"/>
</dbReference>
<evidence type="ECO:0000256" key="2">
    <source>
        <dbReference type="ARBA" id="ARBA00022741"/>
    </source>
</evidence>
<comment type="caution">
    <text evidence="6">The sequence shown here is derived from an EMBL/GenBank/DDBJ whole genome shotgun (WGS) entry which is preliminary data.</text>
</comment>
<evidence type="ECO:0000256" key="1">
    <source>
        <dbReference type="ARBA" id="ARBA00010638"/>
    </source>
</evidence>
<dbReference type="PIRSF" id="PIRSF006806">
    <property type="entry name" value="FTHF_cligase"/>
    <property type="match status" value="1"/>
</dbReference>
<gene>
    <name evidence="6" type="ORF">ENF32_03695</name>
</gene>
<dbReference type="InterPro" id="IPR024185">
    <property type="entry name" value="FTHF_cligase-like_sf"/>
</dbReference>
<dbReference type="PANTHER" id="PTHR23407">
    <property type="entry name" value="ATPASE INHIBITOR/5-FORMYLTETRAHYDROFOLATE CYCLO-LIGASE"/>
    <property type="match status" value="1"/>
</dbReference>
<evidence type="ECO:0000256" key="4">
    <source>
        <dbReference type="PIRSR" id="PIRSR006806-1"/>
    </source>
</evidence>
<evidence type="ECO:0000256" key="3">
    <source>
        <dbReference type="ARBA" id="ARBA00022840"/>
    </source>
</evidence>
<comment type="cofactor">
    <cofactor evidence="5">
        <name>Mg(2+)</name>
        <dbReference type="ChEBI" id="CHEBI:18420"/>
    </cofactor>
</comment>
<sequence length="194" mass="22601">MDKATIRREMLKRRKELSPQERENLSLAIREKVKVRPEFREASQVAFYHPFSGEVDILPLAWEALKVGKKVLFPRVEGEELVFCPVKNSRELRAGYMGISEPSTPPLPQEEIELFLVPGVAFDSEGYRLGMGGGFYDRVLSKKGRWQMALGVAYDFQLLKALPRDWWDKQVDLIVTERRMLTPTTIWHLKRRIR</sequence>
<feature type="binding site" evidence="4">
    <location>
        <begin position="128"/>
        <end position="136"/>
    </location>
    <ligand>
        <name>ATP</name>
        <dbReference type="ChEBI" id="CHEBI:30616"/>
    </ligand>
</feature>
<keyword evidence="5" id="KW-0460">Magnesium</keyword>
<dbReference type="AlphaFoldDB" id="A0A7C0U666"/>
<feature type="binding site" evidence="4">
    <location>
        <begin position="3"/>
        <end position="7"/>
    </location>
    <ligand>
        <name>ATP</name>
        <dbReference type="ChEBI" id="CHEBI:30616"/>
    </ligand>
</feature>
<dbReference type="NCBIfam" id="TIGR02727">
    <property type="entry name" value="MTHFS_bact"/>
    <property type="match status" value="1"/>
</dbReference>
<protein>
    <recommendedName>
        <fullName evidence="5">5-formyltetrahydrofolate cyclo-ligase</fullName>
        <ecNumber evidence="5">6.3.3.2</ecNumber>
    </recommendedName>
</protein>
<organism evidence="6">
    <name type="scientific">Thermosulfidibacter takaii</name>
    <dbReference type="NCBI Taxonomy" id="412593"/>
    <lineage>
        <taxon>Bacteria</taxon>
        <taxon>Pseudomonadati</taxon>
        <taxon>Thermosulfidibacterota</taxon>
        <taxon>Thermosulfidibacteria</taxon>
        <taxon>Thermosulfidibacterales</taxon>
        <taxon>Thermosulfidibacteraceae</taxon>
    </lineage>
</organism>
<keyword evidence="3 4" id="KW-0067">ATP-binding</keyword>
<dbReference type="GO" id="GO:0035999">
    <property type="term" value="P:tetrahydrofolate interconversion"/>
    <property type="evidence" value="ECO:0007669"/>
    <property type="project" value="TreeGrafter"/>
</dbReference>
<dbReference type="SUPFAM" id="SSF100950">
    <property type="entry name" value="NagB/RpiA/CoA transferase-like"/>
    <property type="match status" value="1"/>
</dbReference>
<dbReference type="Pfam" id="PF01812">
    <property type="entry name" value="5-FTHF_cyc-lig"/>
    <property type="match status" value="1"/>
</dbReference>
<keyword evidence="2 4" id="KW-0547">Nucleotide-binding</keyword>
<accession>A0A7C0U666</accession>
<comment type="catalytic activity">
    <reaction evidence="5">
        <text>(6S)-5-formyl-5,6,7,8-tetrahydrofolate + ATP = (6R)-5,10-methenyltetrahydrofolate + ADP + phosphate</text>
        <dbReference type="Rhea" id="RHEA:10488"/>
        <dbReference type="ChEBI" id="CHEBI:30616"/>
        <dbReference type="ChEBI" id="CHEBI:43474"/>
        <dbReference type="ChEBI" id="CHEBI:57455"/>
        <dbReference type="ChEBI" id="CHEBI:57457"/>
        <dbReference type="ChEBI" id="CHEBI:456216"/>
        <dbReference type="EC" id="6.3.3.2"/>
    </reaction>
</comment>
<feature type="binding site" evidence="4">
    <location>
        <position position="54"/>
    </location>
    <ligand>
        <name>substrate</name>
    </ligand>
</feature>
<name>A0A7C0U666_9BACT</name>
<dbReference type="InterPro" id="IPR002698">
    <property type="entry name" value="FTHF_cligase"/>
</dbReference>
<dbReference type="Gene3D" id="3.40.50.10420">
    <property type="entry name" value="NagB/RpiA/CoA transferase-like"/>
    <property type="match status" value="1"/>
</dbReference>
<evidence type="ECO:0000256" key="5">
    <source>
        <dbReference type="RuleBase" id="RU361279"/>
    </source>
</evidence>
<keyword evidence="6" id="KW-0436">Ligase</keyword>
<dbReference type="GO" id="GO:0009396">
    <property type="term" value="P:folic acid-containing compound biosynthetic process"/>
    <property type="evidence" value="ECO:0007669"/>
    <property type="project" value="TreeGrafter"/>
</dbReference>
<proteinExistence type="inferred from homology"/>